<accession>A0AAW5A2K9</accession>
<dbReference type="Pfam" id="PF05065">
    <property type="entry name" value="Phage_capsid"/>
    <property type="match status" value="1"/>
</dbReference>
<dbReference type="InterPro" id="IPR024455">
    <property type="entry name" value="Phage_capsid"/>
</dbReference>
<dbReference type="AlphaFoldDB" id="A0AAW5A2K9"/>
<dbReference type="Gene3D" id="3.30.2400.10">
    <property type="entry name" value="Major capsid protein gp5"/>
    <property type="match status" value="1"/>
</dbReference>
<comment type="subcellular location">
    <subcellularLocation>
        <location evidence="1">Virion</location>
    </subcellularLocation>
</comment>
<dbReference type="NCBIfam" id="TIGR01554">
    <property type="entry name" value="major_cap_HK97"/>
    <property type="match status" value="1"/>
</dbReference>
<name>A0AAW5A2K9_9PSED</name>
<protein>
    <submittedName>
        <fullName evidence="3">Phage major capsid protein</fullName>
    </submittedName>
</protein>
<organism evidence="3 4">
    <name type="scientific">Pseudomonas proteolytica</name>
    <dbReference type="NCBI Taxonomy" id="219574"/>
    <lineage>
        <taxon>Bacteria</taxon>
        <taxon>Pseudomonadati</taxon>
        <taxon>Pseudomonadota</taxon>
        <taxon>Gammaproteobacteria</taxon>
        <taxon>Pseudomonadales</taxon>
        <taxon>Pseudomonadaceae</taxon>
        <taxon>Pseudomonas</taxon>
    </lineage>
</organism>
<dbReference type="SUPFAM" id="SSF56563">
    <property type="entry name" value="Major capsid protein gp5"/>
    <property type="match status" value="1"/>
</dbReference>
<dbReference type="EMBL" id="WKEW01000016">
    <property type="protein sequence ID" value="MCF5056780.1"/>
    <property type="molecule type" value="Genomic_DNA"/>
</dbReference>
<dbReference type="InterPro" id="IPR054612">
    <property type="entry name" value="Phage_capsid-like_C"/>
</dbReference>
<dbReference type="Proteomes" id="UP000814172">
    <property type="component" value="Unassembled WGS sequence"/>
</dbReference>
<dbReference type="RefSeq" id="WP_236299228.1">
    <property type="nucleotide sequence ID" value="NZ_WKEW01000016.1"/>
</dbReference>
<keyword evidence="4" id="KW-1185">Reference proteome</keyword>
<comment type="caution">
    <text evidence="3">The sequence shown here is derived from an EMBL/GenBank/DDBJ whole genome shotgun (WGS) entry which is preliminary data.</text>
</comment>
<evidence type="ECO:0000259" key="2">
    <source>
        <dbReference type="Pfam" id="PF05065"/>
    </source>
</evidence>
<feature type="domain" description="Phage capsid-like C-terminal" evidence="2">
    <location>
        <begin position="141"/>
        <end position="430"/>
    </location>
</feature>
<proteinExistence type="predicted"/>
<evidence type="ECO:0000256" key="1">
    <source>
        <dbReference type="ARBA" id="ARBA00004328"/>
    </source>
</evidence>
<gene>
    <name evidence="3" type="ORF">GIW75_07385</name>
</gene>
<reference evidence="3 4" key="1">
    <citation type="submission" date="2019-11" db="EMBL/GenBank/DDBJ databases">
        <title>Epiphytic Pseudomonas syringae from cherry orchards.</title>
        <authorList>
            <person name="Hulin M.T."/>
        </authorList>
    </citation>
    <scope>NUCLEOTIDE SEQUENCE [LARGE SCALE GENOMIC DNA]</scope>
    <source>
        <strain evidence="3 4">PA-6-9F</strain>
    </source>
</reference>
<sequence>MSLVTQLRSERAQLNGQIQALAQIEAGGGSLTAEQLGQFTQLSAGSNSLGDKIARAESAERAAASAAVEVDVSAQGITGPPKTHISGPHAAKPVLGANMAQMVRVLAATRGDQHAAAKMAHDAGMNPEIAMALSTVTPGAGGVLVPQGFSSEVIELLRPKSVVRNLGAVSLPLHNGNLTIPRIKGGAVVGYIGGEDDMLTTGMQFDDLKLSSKKLAALVPISNDLLSYSGVNPNVDRMVVNDLTSSVATAEDLSFIRGAGTGNLPKGLRFWAPAFNVFAAPAEMTLAAVEFALSALILRLENANSNMIAPGFIMAPRTKRWLAALRDGNGAKAYPELDLNMLKSFPVGTTTQVPINLGTDGDESEIHFADFGDCFIGEDDAMVIDFSKEATYKDSSGNMVSAFQRDQTLVRVIAKHDFGPRHVESVAVMTGVKWGATL</sequence>
<evidence type="ECO:0000313" key="4">
    <source>
        <dbReference type="Proteomes" id="UP000814172"/>
    </source>
</evidence>
<evidence type="ECO:0000313" key="3">
    <source>
        <dbReference type="EMBL" id="MCF5056780.1"/>
    </source>
</evidence>